<dbReference type="HOGENOM" id="CLU_165467_0_0_5"/>
<dbReference type="RefSeq" id="WP_013913011.1">
    <property type="nucleotide sequence ID" value="NC_011386.1"/>
</dbReference>
<dbReference type="AlphaFoldDB" id="F8BY38"/>
<keyword evidence="3" id="KW-1185">Reference proteome</keyword>
<dbReference type="Proteomes" id="UP000007730">
    <property type="component" value="Chromosome"/>
</dbReference>
<protein>
    <recommendedName>
        <fullName evidence="1">DUF2019 domain-containing protein</fullName>
    </recommendedName>
</protein>
<dbReference type="KEGG" id="ocg:OCA5_c14620"/>
<dbReference type="SUPFAM" id="SSF48371">
    <property type="entry name" value="ARM repeat"/>
    <property type="match status" value="1"/>
</dbReference>
<dbReference type="Gene3D" id="1.25.40.70">
    <property type="entry name" value="Phosphatidylinositol 3-kinase, accessory domain (PIK)"/>
    <property type="match status" value="1"/>
</dbReference>
<gene>
    <name evidence="2" type="ordered locus">OCA5_c14620</name>
</gene>
<sequence>MNALQNMTVEELVQLFSEITAKQGDALRHYKIQQYKKLFAQMMGVANELKSRPGDQRRALMVLYEHPLPKVRLMAAHMTLALAYPAARAVIQNIVDKKEWPFAGDAGMTLDNLDSGFYKPT</sequence>
<dbReference type="InterPro" id="IPR018568">
    <property type="entry name" value="DUF2019"/>
</dbReference>
<proteinExistence type="predicted"/>
<feature type="domain" description="DUF2019" evidence="1">
    <location>
        <begin position="10"/>
        <end position="114"/>
    </location>
</feature>
<name>F8BY38_AFIC5</name>
<dbReference type="InterPro" id="IPR042236">
    <property type="entry name" value="PI3K_accessory_sf"/>
</dbReference>
<evidence type="ECO:0000259" key="1">
    <source>
        <dbReference type="Pfam" id="PF09450"/>
    </source>
</evidence>
<dbReference type="InterPro" id="IPR016024">
    <property type="entry name" value="ARM-type_fold"/>
</dbReference>
<dbReference type="Pfam" id="PF09450">
    <property type="entry name" value="DUF2019"/>
    <property type="match status" value="1"/>
</dbReference>
<dbReference type="STRING" id="504832.OCA5_c14620"/>
<dbReference type="EMBL" id="CP002826">
    <property type="protein sequence ID" value="AEI06178.1"/>
    <property type="molecule type" value="Genomic_DNA"/>
</dbReference>
<organism evidence="2 3">
    <name type="scientific">Afipia carboxidovorans (strain ATCC 49405 / DSM 1227 / KCTC 32145 / OM5)</name>
    <name type="common">Oligotropha carboxidovorans</name>
    <dbReference type="NCBI Taxonomy" id="504832"/>
    <lineage>
        <taxon>Bacteria</taxon>
        <taxon>Pseudomonadati</taxon>
        <taxon>Pseudomonadota</taxon>
        <taxon>Alphaproteobacteria</taxon>
        <taxon>Hyphomicrobiales</taxon>
        <taxon>Nitrobacteraceae</taxon>
        <taxon>Afipia</taxon>
    </lineage>
</organism>
<dbReference type="eggNOG" id="ENOG5033ZRP">
    <property type="taxonomic scope" value="Bacteria"/>
</dbReference>
<evidence type="ECO:0000313" key="2">
    <source>
        <dbReference type="EMBL" id="AEI06178.1"/>
    </source>
</evidence>
<dbReference type="OrthoDB" id="7963325at2"/>
<accession>F8BY38</accession>
<evidence type="ECO:0000313" key="3">
    <source>
        <dbReference type="Proteomes" id="UP000007730"/>
    </source>
</evidence>
<reference evidence="2 3" key="1">
    <citation type="journal article" date="2011" name="J. Bacteriol.">
        <title>Complete genome sequences of the chemolithoautotrophic Oligotropha carboxidovorans strains OM4 and OM5.</title>
        <authorList>
            <person name="Volland S."/>
            <person name="Rachinger M."/>
            <person name="Strittmatter A."/>
            <person name="Daniel R."/>
            <person name="Gottschalk G."/>
            <person name="Meyer O."/>
        </authorList>
    </citation>
    <scope>NUCLEOTIDE SEQUENCE [LARGE SCALE GENOMIC DNA]</scope>
    <source>
        <strain evidence="3">ATCC 49405 / DSM 1227 / KCTC 32145 / OM5</strain>
    </source>
</reference>